<name>A0A4R5EPK2_9ACTN</name>
<dbReference type="RefSeq" id="WP_132637384.1">
    <property type="nucleotide sequence ID" value="NZ_SMLD01000131.1"/>
</dbReference>
<dbReference type="GO" id="GO:0003700">
    <property type="term" value="F:DNA-binding transcription factor activity"/>
    <property type="evidence" value="ECO:0007669"/>
    <property type="project" value="InterPro"/>
</dbReference>
<reference evidence="3 4" key="1">
    <citation type="submission" date="2019-03" db="EMBL/GenBank/DDBJ databases">
        <title>Draft genome sequences of novel Actinobacteria.</title>
        <authorList>
            <person name="Sahin N."/>
            <person name="Ay H."/>
            <person name="Saygin H."/>
        </authorList>
    </citation>
    <scope>NUCLEOTIDE SEQUENCE [LARGE SCALE GENOMIC DNA]</scope>
    <source>
        <strain evidence="3 4">6K102</strain>
    </source>
</reference>
<accession>A0A4R5EPK2</accession>
<keyword evidence="4" id="KW-1185">Reference proteome</keyword>
<dbReference type="PANTHER" id="PTHR33164">
    <property type="entry name" value="TRANSCRIPTIONAL REGULATOR, MARR FAMILY"/>
    <property type="match status" value="1"/>
</dbReference>
<dbReference type="InterPro" id="IPR039422">
    <property type="entry name" value="MarR/SlyA-like"/>
</dbReference>
<dbReference type="Gene3D" id="1.10.10.10">
    <property type="entry name" value="Winged helix-like DNA-binding domain superfamily/Winged helix DNA-binding domain"/>
    <property type="match status" value="1"/>
</dbReference>
<dbReference type="InterPro" id="IPR036390">
    <property type="entry name" value="WH_DNA-bd_sf"/>
</dbReference>
<dbReference type="SMART" id="SM00347">
    <property type="entry name" value="HTH_MARR"/>
    <property type="match status" value="1"/>
</dbReference>
<dbReference type="Pfam" id="PF12802">
    <property type="entry name" value="MarR_2"/>
    <property type="match status" value="1"/>
</dbReference>
<feature type="domain" description="HTH marR-type" evidence="2">
    <location>
        <begin position="10"/>
        <end position="142"/>
    </location>
</feature>
<comment type="caution">
    <text evidence="3">The sequence shown here is derived from an EMBL/GenBank/DDBJ whole genome shotgun (WGS) entry which is preliminary data.</text>
</comment>
<feature type="compositionally biased region" description="Basic and acidic residues" evidence="1">
    <location>
        <begin position="149"/>
        <end position="159"/>
    </location>
</feature>
<dbReference type="PROSITE" id="PS50995">
    <property type="entry name" value="HTH_MARR_2"/>
    <property type="match status" value="1"/>
</dbReference>
<gene>
    <name evidence="3" type="ORF">E1295_35145</name>
</gene>
<dbReference type="SUPFAM" id="SSF46785">
    <property type="entry name" value="Winged helix' DNA-binding domain"/>
    <property type="match status" value="1"/>
</dbReference>
<feature type="region of interest" description="Disordered" evidence="1">
    <location>
        <begin position="140"/>
        <end position="159"/>
    </location>
</feature>
<sequence>MKQEAVGDLELSVGYVLKQVHASMRAAMDEALRPLDLTVPQYACLELLGQNPGLSNSELARRAFVTRQSMNLVLRRLQERGLLVRPDQAPHGRALPTELTPDGRTMLRTASVAVRAVEKQLFSPLSREQQLRLREDLAACAAASPTSRPRTDAHPDEDH</sequence>
<proteinExistence type="predicted"/>
<evidence type="ECO:0000313" key="3">
    <source>
        <dbReference type="EMBL" id="TDE36578.1"/>
    </source>
</evidence>
<dbReference type="EMBL" id="SMLD01000131">
    <property type="protein sequence ID" value="TDE36578.1"/>
    <property type="molecule type" value="Genomic_DNA"/>
</dbReference>
<evidence type="ECO:0000256" key="1">
    <source>
        <dbReference type="SAM" id="MobiDB-lite"/>
    </source>
</evidence>
<dbReference type="PANTHER" id="PTHR33164:SF43">
    <property type="entry name" value="HTH-TYPE TRANSCRIPTIONAL REPRESSOR YETL"/>
    <property type="match status" value="1"/>
</dbReference>
<dbReference type="Proteomes" id="UP000295136">
    <property type="component" value="Unassembled WGS sequence"/>
</dbReference>
<evidence type="ECO:0000313" key="4">
    <source>
        <dbReference type="Proteomes" id="UP000295136"/>
    </source>
</evidence>
<protein>
    <submittedName>
        <fullName evidence="3">MarR family transcriptional regulator</fullName>
    </submittedName>
</protein>
<dbReference type="InterPro" id="IPR036388">
    <property type="entry name" value="WH-like_DNA-bd_sf"/>
</dbReference>
<dbReference type="GO" id="GO:0006950">
    <property type="term" value="P:response to stress"/>
    <property type="evidence" value="ECO:0007669"/>
    <property type="project" value="TreeGrafter"/>
</dbReference>
<organism evidence="3 4">
    <name type="scientific">Nonomuraea mesophila</name>
    <dbReference type="NCBI Taxonomy" id="2530382"/>
    <lineage>
        <taxon>Bacteria</taxon>
        <taxon>Bacillati</taxon>
        <taxon>Actinomycetota</taxon>
        <taxon>Actinomycetes</taxon>
        <taxon>Streptosporangiales</taxon>
        <taxon>Streptosporangiaceae</taxon>
        <taxon>Nonomuraea</taxon>
    </lineage>
</organism>
<dbReference type="AlphaFoldDB" id="A0A4R5EPK2"/>
<dbReference type="InterPro" id="IPR000835">
    <property type="entry name" value="HTH_MarR-typ"/>
</dbReference>
<evidence type="ECO:0000259" key="2">
    <source>
        <dbReference type="PROSITE" id="PS50995"/>
    </source>
</evidence>